<dbReference type="Gene3D" id="1.20.120.1600">
    <property type="match status" value="1"/>
</dbReference>
<dbReference type="Pfam" id="PF00702">
    <property type="entry name" value="Hydrolase"/>
    <property type="match status" value="1"/>
</dbReference>
<dbReference type="RefSeq" id="WP_183947360.1">
    <property type="nucleotide sequence ID" value="NZ_JACHHX010000003.1"/>
</dbReference>
<comment type="caution">
    <text evidence="2">The sequence shown here is derived from an EMBL/GenBank/DDBJ whole genome shotgun (WGS) entry which is preliminary data.</text>
</comment>
<dbReference type="InterPro" id="IPR006439">
    <property type="entry name" value="HAD-SF_hydro_IA"/>
</dbReference>
<dbReference type="InterPro" id="IPR023214">
    <property type="entry name" value="HAD_sf"/>
</dbReference>
<dbReference type="SFLD" id="SFLDG01129">
    <property type="entry name" value="C1.5:_HAD__Beta-PGM__Phosphata"/>
    <property type="match status" value="1"/>
</dbReference>
<evidence type="ECO:0000313" key="3">
    <source>
        <dbReference type="Proteomes" id="UP000519004"/>
    </source>
</evidence>
<dbReference type="PANTHER" id="PTHR43316">
    <property type="entry name" value="HYDROLASE, HALOACID DELAHOGENASE-RELATED"/>
    <property type="match status" value="1"/>
</dbReference>
<sequence length="235" mass="25354">MPHRPRAITLDLDDTLWPIGPAIARAEAALDAWLRAHAPRTAARWPVPAMRELRDRVARDNPQLAHDYSAQRRLSLALALEAAGDDPALADAAFAAYFAARHEVELYDDALDALRRIARRVPIAALSNGNAELARIGLDAHFVFQLSAREHGAAKPSPCIFHAACARLGEPAHAVLHVGDDPHMDVVGAIGAGLSACWINRHGAPWVHPGARPHLEFSDLAALADWLEADAPAPE</sequence>
<name>A0A7W7XYJ0_9GAMM</name>
<dbReference type="InterPro" id="IPR051540">
    <property type="entry name" value="S-2-haloacid_dehalogenase"/>
</dbReference>
<dbReference type="Proteomes" id="UP000519004">
    <property type="component" value="Unassembled WGS sequence"/>
</dbReference>
<accession>A0A7W7XYJ0</accession>
<keyword evidence="1 2" id="KW-0378">Hydrolase</keyword>
<gene>
    <name evidence="2" type="ORF">HNQ58_000665</name>
</gene>
<dbReference type="EMBL" id="JACHHX010000003">
    <property type="protein sequence ID" value="MBB5014789.1"/>
    <property type="molecule type" value="Genomic_DNA"/>
</dbReference>
<reference evidence="2 3" key="1">
    <citation type="submission" date="2020-08" db="EMBL/GenBank/DDBJ databases">
        <title>Genomic Encyclopedia of Type Strains, Phase IV (KMG-IV): sequencing the most valuable type-strain genomes for metagenomic binning, comparative biology and taxonomic classification.</title>
        <authorList>
            <person name="Goeker M."/>
        </authorList>
    </citation>
    <scope>NUCLEOTIDE SEQUENCE [LARGE SCALE GENOMIC DNA]</scope>
    <source>
        <strain evidence="2 3">DSM 25897</strain>
    </source>
</reference>
<dbReference type="AlphaFoldDB" id="A0A7W7XYJ0"/>
<dbReference type="SFLD" id="SFLDS00003">
    <property type="entry name" value="Haloacid_Dehalogenase"/>
    <property type="match status" value="1"/>
</dbReference>
<dbReference type="NCBIfam" id="TIGR01549">
    <property type="entry name" value="HAD-SF-IA-v1"/>
    <property type="match status" value="1"/>
</dbReference>
<protein>
    <submittedName>
        <fullName evidence="2">Putative hydrolase of the HAD superfamily</fullName>
    </submittedName>
</protein>
<evidence type="ECO:0000313" key="2">
    <source>
        <dbReference type="EMBL" id="MBB5014789.1"/>
    </source>
</evidence>
<proteinExistence type="predicted"/>
<dbReference type="GO" id="GO:0016787">
    <property type="term" value="F:hydrolase activity"/>
    <property type="evidence" value="ECO:0007669"/>
    <property type="project" value="UniProtKB-KW"/>
</dbReference>
<dbReference type="NCBIfam" id="TIGR01509">
    <property type="entry name" value="HAD-SF-IA-v3"/>
    <property type="match status" value="1"/>
</dbReference>
<dbReference type="SUPFAM" id="SSF56784">
    <property type="entry name" value="HAD-like"/>
    <property type="match status" value="1"/>
</dbReference>
<organism evidence="2 3">
    <name type="scientific">Rehaibacterium terrae</name>
    <dbReference type="NCBI Taxonomy" id="1341696"/>
    <lineage>
        <taxon>Bacteria</taxon>
        <taxon>Pseudomonadati</taxon>
        <taxon>Pseudomonadota</taxon>
        <taxon>Gammaproteobacteria</taxon>
        <taxon>Lysobacterales</taxon>
        <taxon>Lysobacteraceae</taxon>
        <taxon>Rehaibacterium</taxon>
    </lineage>
</organism>
<dbReference type="PANTHER" id="PTHR43316:SF3">
    <property type="entry name" value="HALOACID DEHALOGENASE, TYPE II (AFU_ORTHOLOGUE AFUA_2G07750)-RELATED"/>
    <property type="match status" value="1"/>
</dbReference>
<evidence type="ECO:0000256" key="1">
    <source>
        <dbReference type="ARBA" id="ARBA00022801"/>
    </source>
</evidence>
<dbReference type="Gene3D" id="3.40.50.1000">
    <property type="entry name" value="HAD superfamily/HAD-like"/>
    <property type="match status" value="1"/>
</dbReference>
<dbReference type="InterPro" id="IPR036412">
    <property type="entry name" value="HAD-like_sf"/>
</dbReference>
<keyword evidence="3" id="KW-1185">Reference proteome</keyword>